<evidence type="ECO:0000313" key="2">
    <source>
        <dbReference type="EMBL" id="MFD1018233.1"/>
    </source>
</evidence>
<accession>A0ABW3L0V8</accession>
<comment type="caution">
    <text evidence="2">The sequence shown here is derived from an EMBL/GenBank/DDBJ whole genome shotgun (WGS) entry which is preliminary data.</text>
</comment>
<evidence type="ECO:0000313" key="3">
    <source>
        <dbReference type="Proteomes" id="UP001596990"/>
    </source>
</evidence>
<name>A0ABW3L0V8_9BACI</name>
<dbReference type="Proteomes" id="UP001596990">
    <property type="component" value="Unassembled WGS sequence"/>
</dbReference>
<feature type="domain" description="NodB homology" evidence="1">
    <location>
        <begin position="126"/>
        <end position="302"/>
    </location>
</feature>
<reference evidence="3" key="1">
    <citation type="journal article" date="2019" name="Int. J. Syst. Evol. Microbiol.">
        <title>The Global Catalogue of Microorganisms (GCM) 10K type strain sequencing project: providing services to taxonomists for standard genome sequencing and annotation.</title>
        <authorList>
            <consortium name="The Broad Institute Genomics Platform"/>
            <consortium name="The Broad Institute Genome Sequencing Center for Infectious Disease"/>
            <person name="Wu L."/>
            <person name="Ma J."/>
        </authorList>
    </citation>
    <scope>NUCLEOTIDE SEQUENCE [LARGE SCALE GENOMIC DNA]</scope>
    <source>
        <strain evidence="3">CCUG 56607</strain>
    </source>
</reference>
<dbReference type="PROSITE" id="PS51677">
    <property type="entry name" value="NODB"/>
    <property type="match status" value="1"/>
</dbReference>
<organism evidence="2 3">
    <name type="scientific">Thalassobacillus hwangdonensis</name>
    <dbReference type="NCBI Taxonomy" id="546108"/>
    <lineage>
        <taxon>Bacteria</taxon>
        <taxon>Bacillati</taxon>
        <taxon>Bacillota</taxon>
        <taxon>Bacilli</taxon>
        <taxon>Bacillales</taxon>
        <taxon>Bacillaceae</taxon>
        <taxon>Thalassobacillus</taxon>
    </lineage>
</organism>
<dbReference type="PANTHER" id="PTHR10587">
    <property type="entry name" value="GLYCOSYL TRANSFERASE-RELATED"/>
    <property type="match status" value="1"/>
</dbReference>
<dbReference type="RefSeq" id="WP_386056573.1">
    <property type="nucleotide sequence ID" value="NZ_JBHTKL010000001.1"/>
</dbReference>
<proteinExistence type="predicted"/>
<dbReference type="InterPro" id="IPR002509">
    <property type="entry name" value="NODB_dom"/>
</dbReference>
<dbReference type="InterPro" id="IPR014228">
    <property type="entry name" value="Spore_polysacc_deacetyl_YlxY"/>
</dbReference>
<keyword evidence="3" id="KW-1185">Reference proteome</keyword>
<dbReference type="InterPro" id="IPR050248">
    <property type="entry name" value="Polysacc_deacetylase_ArnD"/>
</dbReference>
<gene>
    <name evidence="2" type="ORF">ACFQ2J_03375</name>
</gene>
<dbReference type="EMBL" id="JBHTKL010000001">
    <property type="protein sequence ID" value="MFD1018233.1"/>
    <property type="molecule type" value="Genomic_DNA"/>
</dbReference>
<sequence length="312" mass="35280">MKPKAALVVTLLIAGFAVLFISQKELLRNYTPAMLLTGSESTSLYKEIESKSKEMNEAPENAYIDQVWKKTPGLDGRKVDIKKSYEKMKKNGIFDKKLLVYDTVPPGVSIDDLPPAPIYRGNPEKEMVTLLINVSWGEEYIPEMLKTLNEKNVKANFFIDGRFAEKNPDIVKMIHEQEHIIGNHAYNHPDMSRMDKASANESISQTNDVLRSLINDETKWFAPPAGGYNQQVVEAAEELEMYTILWTVDTIDWKKPTKEVLLQRVLPKAHNGATILMHPTAVTADSLDELIDGLRDKGFRIGNIETLMDTSR</sequence>
<dbReference type="Gene3D" id="3.20.20.370">
    <property type="entry name" value="Glycoside hydrolase/deacetylase"/>
    <property type="match status" value="1"/>
</dbReference>
<evidence type="ECO:0000259" key="1">
    <source>
        <dbReference type="PROSITE" id="PS51677"/>
    </source>
</evidence>
<dbReference type="InterPro" id="IPR011330">
    <property type="entry name" value="Glyco_hydro/deAcase_b/a-brl"/>
</dbReference>
<dbReference type="NCBIfam" id="TIGR02873">
    <property type="entry name" value="spore_ylxY"/>
    <property type="match status" value="1"/>
</dbReference>
<dbReference type="Pfam" id="PF01522">
    <property type="entry name" value="Polysacc_deac_1"/>
    <property type="match status" value="1"/>
</dbReference>
<dbReference type="PANTHER" id="PTHR10587:SF80">
    <property type="entry name" value="CHITOOLIGOSACCHARIDE DEACETYLASE"/>
    <property type="match status" value="1"/>
</dbReference>
<dbReference type="CDD" id="cd10950">
    <property type="entry name" value="CE4_BsYlxY_like"/>
    <property type="match status" value="1"/>
</dbReference>
<dbReference type="SUPFAM" id="SSF88713">
    <property type="entry name" value="Glycoside hydrolase/deacetylase"/>
    <property type="match status" value="1"/>
</dbReference>
<protein>
    <submittedName>
        <fullName evidence="2">Polysaccharide deacetylase family protein</fullName>
    </submittedName>
</protein>